<dbReference type="Gene3D" id="3.30.559.10">
    <property type="entry name" value="Chloramphenicol acetyltransferase-like domain"/>
    <property type="match status" value="1"/>
</dbReference>
<dbReference type="PANTHER" id="PTHR45527:SF1">
    <property type="entry name" value="FATTY ACID SYNTHASE"/>
    <property type="match status" value="1"/>
</dbReference>
<dbReference type="InterPro" id="IPR009081">
    <property type="entry name" value="PP-bd_ACP"/>
</dbReference>
<dbReference type="SUPFAM" id="SSF52777">
    <property type="entry name" value="CoA-dependent acyltransferases"/>
    <property type="match status" value="2"/>
</dbReference>
<dbReference type="SUPFAM" id="SSF47336">
    <property type="entry name" value="ACP-like"/>
    <property type="match status" value="1"/>
</dbReference>
<evidence type="ECO:0000313" key="5">
    <source>
        <dbReference type="EMBL" id="KAK9759604.1"/>
    </source>
</evidence>
<dbReference type="CDD" id="cd19542">
    <property type="entry name" value="CT_NRPS-like"/>
    <property type="match status" value="1"/>
</dbReference>
<keyword evidence="1" id="KW-0596">Phosphopantetheine</keyword>
<dbReference type="Pfam" id="PF00550">
    <property type="entry name" value="PP-binding"/>
    <property type="match status" value="1"/>
</dbReference>
<dbReference type="InterPro" id="IPR023213">
    <property type="entry name" value="CAT-like_dom_sf"/>
</dbReference>
<keyword evidence="3" id="KW-0436">Ligase</keyword>
<dbReference type="Proteomes" id="UP001479436">
    <property type="component" value="Unassembled WGS sequence"/>
</dbReference>
<proteinExistence type="predicted"/>
<dbReference type="PROSITE" id="PS00012">
    <property type="entry name" value="PHOSPHOPANTETHEINE"/>
    <property type="match status" value="1"/>
</dbReference>
<dbReference type="PROSITE" id="PS50075">
    <property type="entry name" value="CARRIER"/>
    <property type="match status" value="1"/>
</dbReference>
<dbReference type="EMBL" id="JASJQH010003489">
    <property type="protein sequence ID" value="KAK9759604.1"/>
    <property type="molecule type" value="Genomic_DNA"/>
</dbReference>
<gene>
    <name evidence="5" type="ORF">K7432_017227</name>
</gene>
<keyword evidence="2" id="KW-0597">Phosphoprotein</keyword>
<evidence type="ECO:0000259" key="4">
    <source>
        <dbReference type="PROSITE" id="PS50075"/>
    </source>
</evidence>
<name>A0ABR2WDL6_9FUNG</name>
<dbReference type="Pfam" id="PF00668">
    <property type="entry name" value="Condensation"/>
    <property type="match status" value="1"/>
</dbReference>
<dbReference type="InterPro" id="IPR006162">
    <property type="entry name" value="Ppantetheine_attach_site"/>
</dbReference>
<evidence type="ECO:0000256" key="2">
    <source>
        <dbReference type="ARBA" id="ARBA00022553"/>
    </source>
</evidence>
<feature type="domain" description="Carrier" evidence="4">
    <location>
        <begin position="140"/>
        <end position="216"/>
    </location>
</feature>
<feature type="non-terminal residue" evidence="5">
    <location>
        <position position="675"/>
    </location>
</feature>
<reference evidence="5 6" key="1">
    <citation type="submission" date="2023-04" db="EMBL/GenBank/DDBJ databases">
        <title>Genome of Basidiobolus ranarum AG-B5.</title>
        <authorList>
            <person name="Stajich J.E."/>
            <person name="Carter-House D."/>
            <person name="Gryganskyi A."/>
        </authorList>
    </citation>
    <scope>NUCLEOTIDE SEQUENCE [LARGE SCALE GENOMIC DNA]</scope>
    <source>
        <strain evidence="5 6">AG-B5</strain>
    </source>
</reference>
<dbReference type="SUPFAM" id="SSF56801">
    <property type="entry name" value="Acetyl-CoA synthetase-like"/>
    <property type="match status" value="1"/>
</dbReference>
<dbReference type="SMART" id="SM00823">
    <property type="entry name" value="PKS_PP"/>
    <property type="match status" value="1"/>
</dbReference>
<evidence type="ECO:0000313" key="6">
    <source>
        <dbReference type="Proteomes" id="UP001479436"/>
    </source>
</evidence>
<evidence type="ECO:0000256" key="1">
    <source>
        <dbReference type="ARBA" id="ARBA00022450"/>
    </source>
</evidence>
<sequence>MDDQVKLNGLRIELEEINHVLLKAHEAIDDVVTLVIKHPQQQRAQLVGFMASRLVEQDSDDIALVAGSAVSEESQIVIKVALEAASRKLPMYMVPSHICLVNKMPLGTTGKINRKLLTQKYQSLDESFFLSENLAQEDYELWSKGEQLICQAISSVAQVPVKEIGRHSSIFQLGLDSISAIKLSAKLKEEGIILSVSDIMKHPTIARMFDRLEETSDLEQIDEEEQIEKAKEMIRHLEDRSKLSITQGLNIPEESIVAVYPCTPMQEGMITHTLQSNGKLYFNHTTFALKPFVDVSTLKEAWNSLIQKNDILRTSFYPSTDSSFSYLQVVNRDVWMPWSELDVDENCDINLIVEEHIEAAVEQTKNMQRPPISFSVIKKADQTLLIMSLHHALYDGWSLPLILQDVHLSYYEQPLPDRPPYRAMVEYIVSRPEDEANNYWAQLLDNCVVSTFPSPTELADDVQVIDVNMDEVSCSMTVEEVETICQSMNITMQAVGQASWGKLLACYLGEPDVTFGRVVSGRTVPVENAEAIMGPSFNTIPCRINVNEYQTNADLALGIHEMNVESIKYQHTPLRAILKQAIKSTNGQRLFDTLFLFQKGADSSDTDNDLLWDIVDGKAEIEFSVSVEMEPQGNQLMLRAACRNTIMSKHQLRMMLKQMEALRVELLVNPTGSPE</sequence>
<keyword evidence="6" id="KW-1185">Reference proteome</keyword>
<dbReference type="InterPro" id="IPR020806">
    <property type="entry name" value="PKS_PP-bd"/>
</dbReference>
<dbReference type="Gene3D" id="3.30.559.30">
    <property type="entry name" value="Nonribosomal peptide synthetase, condensation domain"/>
    <property type="match status" value="1"/>
</dbReference>
<dbReference type="InterPro" id="IPR036736">
    <property type="entry name" value="ACP-like_sf"/>
</dbReference>
<protein>
    <recommendedName>
        <fullName evidence="4">Carrier domain-containing protein</fullName>
    </recommendedName>
</protein>
<dbReference type="PANTHER" id="PTHR45527">
    <property type="entry name" value="NONRIBOSOMAL PEPTIDE SYNTHETASE"/>
    <property type="match status" value="1"/>
</dbReference>
<dbReference type="InterPro" id="IPR001242">
    <property type="entry name" value="Condensation_dom"/>
</dbReference>
<dbReference type="InterPro" id="IPR045851">
    <property type="entry name" value="AMP-bd_C_sf"/>
</dbReference>
<dbReference type="Gene3D" id="1.10.1200.10">
    <property type="entry name" value="ACP-like"/>
    <property type="match status" value="1"/>
</dbReference>
<comment type="caution">
    <text evidence="5">The sequence shown here is derived from an EMBL/GenBank/DDBJ whole genome shotgun (WGS) entry which is preliminary data.</text>
</comment>
<dbReference type="Gene3D" id="3.30.300.30">
    <property type="match status" value="1"/>
</dbReference>
<evidence type="ECO:0000256" key="3">
    <source>
        <dbReference type="ARBA" id="ARBA00022598"/>
    </source>
</evidence>
<accession>A0ABR2WDL6</accession>
<organism evidence="5 6">
    <name type="scientific">Basidiobolus ranarum</name>
    <dbReference type="NCBI Taxonomy" id="34480"/>
    <lineage>
        <taxon>Eukaryota</taxon>
        <taxon>Fungi</taxon>
        <taxon>Fungi incertae sedis</taxon>
        <taxon>Zoopagomycota</taxon>
        <taxon>Entomophthoromycotina</taxon>
        <taxon>Basidiobolomycetes</taxon>
        <taxon>Basidiobolales</taxon>
        <taxon>Basidiobolaceae</taxon>
        <taxon>Basidiobolus</taxon>
    </lineage>
</organism>